<sequence length="190" mass="20688">MEYRIIRDALVVEGEFNALSSGLLGGWRDVKAIFNHTVSDDFERYDPVEYLRGVASELGFRDDEYFGLLTSVPMDKLAVVSADEVTAFITAGVKNPNEPLKTPGTINIILVIDADVSDGGMVNAVITATEAKSAALFELGHRFTGTNTDAIVVARTGKGRKYKYSGPASELGRKIWRAVKNGVKESLGKW</sequence>
<keyword evidence="1" id="KW-0378">Hydrolase</keyword>
<evidence type="ECO:0000313" key="1">
    <source>
        <dbReference type="EMBL" id="AKG90993.1"/>
    </source>
</evidence>
<dbReference type="AlphaFoldDB" id="A0A0F7IEZ5"/>
<dbReference type="PANTHER" id="PTHR35336">
    <property type="entry name" value="ADENOSYLCOBINAMIDE AMIDOHYDROLASE"/>
    <property type="match status" value="1"/>
</dbReference>
<organism evidence="1 2">
    <name type="scientific">Geoglobus ahangari</name>
    <dbReference type="NCBI Taxonomy" id="113653"/>
    <lineage>
        <taxon>Archaea</taxon>
        <taxon>Methanobacteriati</taxon>
        <taxon>Methanobacteriota</taxon>
        <taxon>Archaeoglobi</taxon>
        <taxon>Archaeoglobales</taxon>
        <taxon>Archaeoglobaceae</taxon>
        <taxon>Geoglobus</taxon>
    </lineage>
</organism>
<keyword evidence="2" id="KW-1185">Reference proteome</keyword>
<dbReference type="InterPro" id="IPR002808">
    <property type="entry name" value="AdoCbi_amidolase"/>
</dbReference>
<dbReference type="Proteomes" id="UP000034723">
    <property type="component" value="Chromosome"/>
</dbReference>
<reference evidence="1 2" key="1">
    <citation type="submission" date="2015-04" db="EMBL/GenBank/DDBJ databases">
        <title>The complete genome sequence of the hyperthermophilic, obligate iron-reducing archaeon Geoglobus ahangari strain 234T.</title>
        <authorList>
            <person name="Manzella M.P."/>
            <person name="Holmes D.E."/>
            <person name="Rocheleau J.M."/>
            <person name="Chung A."/>
            <person name="Reguera G."/>
            <person name="Kashefi K."/>
        </authorList>
    </citation>
    <scope>NUCLEOTIDE SEQUENCE [LARGE SCALE GENOMIC DNA]</scope>
    <source>
        <strain evidence="1 2">234</strain>
    </source>
</reference>
<dbReference type="OrthoDB" id="39225at2157"/>
<proteinExistence type="predicted"/>
<dbReference type="InParanoid" id="A0A0F7IEZ5"/>
<gene>
    <name evidence="1" type="ORF">GAH_01724</name>
</gene>
<accession>A0A0F7IEZ5</accession>
<dbReference type="KEGG" id="gah:GAH_01724"/>
<dbReference type="HOGENOM" id="CLU_077662_1_0_2"/>
<dbReference type="Pfam" id="PF01955">
    <property type="entry name" value="CbiZ"/>
    <property type="match status" value="1"/>
</dbReference>
<protein>
    <submittedName>
        <fullName evidence="1">Adenosylcobinamide hydrolase</fullName>
        <ecNumber evidence="1">3.5.1.90</ecNumber>
    </submittedName>
</protein>
<dbReference type="GO" id="GO:0043756">
    <property type="term" value="F:adenosylcobinamide hydrolase activity"/>
    <property type="evidence" value="ECO:0007669"/>
    <property type="project" value="UniProtKB-EC"/>
</dbReference>
<dbReference type="STRING" id="113653.GAH_01724"/>
<dbReference type="EMBL" id="CP011267">
    <property type="protein sequence ID" value="AKG90993.1"/>
    <property type="molecule type" value="Genomic_DNA"/>
</dbReference>
<dbReference type="PANTHER" id="PTHR35336:SF5">
    <property type="entry name" value="ADENOSYLCOBINAMIDE AMIDOHYDROLASE"/>
    <property type="match status" value="1"/>
</dbReference>
<dbReference type="GeneID" id="24804293"/>
<evidence type="ECO:0000313" key="2">
    <source>
        <dbReference type="Proteomes" id="UP000034723"/>
    </source>
</evidence>
<dbReference type="InterPro" id="IPR052209">
    <property type="entry name" value="CbiZ"/>
</dbReference>
<name>A0A0F7IEZ5_9EURY</name>
<dbReference type="EC" id="3.5.1.90" evidence="1"/>
<dbReference type="RefSeq" id="WP_048096115.1">
    <property type="nucleotide sequence ID" value="NZ_CP011267.1"/>
</dbReference>